<feature type="compositionally biased region" description="Low complexity" evidence="1">
    <location>
        <begin position="1176"/>
        <end position="1192"/>
    </location>
</feature>
<proteinExistence type="predicted"/>
<dbReference type="InterPro" id="IPR027417">
    <property type="entry name" value="P-loop_NTPase"/>
</dbReference>
<dbReference type="OrthoDB" id="3201900at2"/>
<dbReference type="eggNOG" id="COG1293">
    <property type="taxonomic scope" value="Bacteria"/>
</dbReference>
<evidence type="ECO:0000259" key="4">
    <source>
        <dbReference type="Pfam" id="PF25796"/>
    </source>
</evidence>
<dbReference type="EMBL" id="JGZP01000002">
    <property type="protein sequence ID" value="KFJ01336.1"/>
    <property type="molecule type" value="Genomic_DNA"/>
</dbReference>
<dbReference type="RefSeq" id="WP_051922710.1">
    <property type="nucleotide sequence ID" value="NZ_JGZP01000002.1"/>
</dbReference>
<gene>
    <name evidence="5" type="ORF">BSTEL_1465</name>
</gene>
<dbReference type="Proteomes" id="UP000029004">
    <property type="component" value="Unassembled WGS sequence"/>
</dbReference>
<organism evidence="5 6">
    <name type="scientific">Bifidobacterium stellenboschense</name>
    <dbReference type="NCBI Taxonomy" id="762211"/>
    <lineage>
        <taxon>Bacteria</taxon>
        <taxon>Bacillati</taxon>
        <taxon>Actinomycetota</taxon>
        <taxon>Actinomycetes</taxon>
        <taxon>Bifidobacteriales</taxon>
        <taxon>Bifidobacteriaceae</taxon>
        <taxon>Bifidobacterium</taxon>
    </lineage>
</organism>
<evidence type="ECO:0000313" key="5">
    <source>
        <dbReference type="EMBL" id="KFJ01336.1"/>
    </source>
</evidence>
<evidence type="ECO:0000259" key="2">
    <source>
        <dbReference type="Pfam" id="PF25791"/>
    </source>
</evidence>
<dbReference type="InterPro" id="IPR058037">
    <property type="entry name" value="BREX_BrxC_helical"/>
</dbReference>
<dbReference type="InterPro" id="IPR058036">
    <property type="entry name" value="BREX_BrxC_4th"/>
</dbReference>
<dbReference type="GO" id="GO:0005524">
    <property type="term" value="F:ATP binding"/>
    <property type="evidence" value="ECO:0007669"/>
    <property type="project" value="UniProtKB-KW"/>
</dbReference>
<protein>
    <submittedName>
        <fullName evidence="5">ATP-binding protein</fullName>
    </submittedName>
</protein>
<reference evidence="5 6" key="1">
    <citation type="submission" date="2014-03" db="EMBL/GenBank/DDBJ databases">
        <title>Genomics of Bifidobacteria.</title>
        <authorList>
            <person name="Ventura M."/>
            <person name="Milani C."/>
            <person name="Lugli G.A."/>
        </authorList>
    </citation>
    <scope>NUCLEOTIDE SEQUENCE [LARGE SCALE GENOMIC DNA]</scope>
    <source>
        <strain evidence="5 6">DSM 23968</strain>
    </source>
</reference>
<dbReference type="Pfam" id="PF25796">
    <property type="entry name" value="BREX_BrxC_4th"/>
    <property type="match status" value="1"/>
</dbReference>
<dbReference type="STRING" id="762211.BSTEL_1465"/>
<feature type="domain" description="Probable ATP-binding protein BrxC alpha-helical" evidence="3">
    <location>
        <begin position="900"/>
        <end position="1022"/>
    </location>
</feature>
<evidence type="ECO:0000259" key="3">
    <source>
        <dbReference type="Pfam" id="PF25792"/>
    </source>
</evidence>
<dbReference type="SUPFAM" id="SSF52540">
    <property type="entry name" value="P-loop containing nucleoside triphosphate hydrolases"/>
    <property type="match status" value="1"/>
</dbReference>
<dbReference type="Pfam" id="PF25792">
    <property type="entry name" value="BREX_BrxC_helical"/>
    <property type="match status" value="1"/>
</dbReference>
<dbReference type="Pfam" id="PF25791">
    <property type="entry name" value="WHD_BREX_BrxC"/>
    <property type="match status" value="1"/>
</dbReference>
<keyword evidence="5" id="KW-0547">Nucleotide-binding</keyword>
<name>A0A087E0N5_9BIFI</name>
<keyword evidence="6" id="KW-1185">Reference proteome</keyword>
<accession>A0A087E0N5</accession>
<keyword evidence="5" id="KW-0067">ATP-binding</keyword>
<feature type="region of interest" description="Disordered" evidence="1">
    <location>
        <begin position="1155"/>
        <end position="1214"/>
    </location>
</feature>
<feature type="domain" description="Probable ATP-binding protein BrxC 4th six-stranded beta-sheet" evidence="4">
    <location>
        <begin position="583"/>
        <end position="755"/>
    </location>
</feature>
<sequence>MSDMGKDTGDALQLRDVFVKNIDDKIDGVIKASDDSNLVDEVREYVLTNEIQTNLERFLDAYNDPFADYTNGVWISGYFGSGKSHLLKMLSHILGDVPAGEASTSLADGGEPLSRAQVIDITKSKAGAAGNHELEGLLDANACIPATSLLFNIDSKAQRGSRTALLDAFIRVFDEARGYYGANKYVAKMERDLEANGRLDEFARRFEAIAGKPWSKGRVQAAFSGAKIDKAFAAATGDEVDGILKDYQRQYNPTIADFADDVADWLRRQPDGHRLVFLVDEVGQFVGTDTDRMLNLQTVTEELFSRTKGRAWVIVTSQEDIDSVIGDRTVSQGLDFTKIKGRFAINLKLSSADAIEVIQKRLLTKNERGETAVEELWRGHRDELDALFTFQGDGARQFKDLRFGTEEDFTATYPFINYQFTLFQNAMRGMSDAGFFEGQHRSVGERSLLSTVSSALVERKNATVGALMPFSALYDGIAGTIQSSVNHRINEAERELGSDICELALPLLKALLLVKHVKGFKATVRNLRILILDRFGENLPELERRVQDTLDVLERQNYVHRTGDEYEYLTNDEQAVESEIKNVDVEDRRIRERLGDIVGETLGQPLSVEYGSGRNRTKFRYGLIVDGVAQGKSYPIMLHVVTPMVDLPQDVKILRSSGERGELHVVFDEDASKLMRDLTMVERTEKYLRLHANEQGARKRIIDDKRGNLGTMYRELKTTVSQALRSSVIAYNGAVLETKARQDAAGIVSEAMQTLIGRLYTNLGMVEGLAYAEKDLPGVLADASVPVDASQPSIGVGTDTARNRLDSPAQDVFDYVAGQARRNLASTVRDVTRHYEDEPYGWPFTVTLACLCHLVGSDRIRLMIDSRRVPRTDVVKSLTNQKTAESVLVEIPKRHDAAKLRDLREFAADYLGMAGDRLPSDAEDMARAIKEGLLAEAHAIETLRAANGRFRFVESLDGPLKRIREVAGKSEEWILESFPSDDEDDGTERLLDDKEDVVDPIRKVLNGKQRDVLSDGLDWIASNDSNFTLAPTELQQERDTVRAIADDPKLFQGNKVNLFRTRLAALQEHLAGFADKERGRAADVVARVRETLTGSDSYRAAREGARREALRSLDEATAKIRDAKYVADIRQTADHVRDELSLALLNRLDAAKEKPEPVAVAPSAGAPKHASASQVESDASAGSAEPGASSSSTDDGSRRPNAEPSDRFIRVTPPRSKSMLCTEADVDEFLDAYRRKLIASIKEGKRILL</sequence>
<evidence type="ECO:0000313" key="6">
    <source>
        <dbReference type="Proteomes" id="UP000029004"/>
    </source>
</evidence>
<feature type="domain" description="Probable ATP-binding protein BrxC winged helix-turn-helix" evidence="2">
    <location>
        <begin position="809"/>
        <end position="890"/>
    </location>
</feature>
<dbReference type="InterPro" id="IPR058038">
    <property type="entry name" value="BREX_BrxC_wHTH"/>
</dbReference>
<feature type="compositionally biased region" description="Basic and acidic residues" evidence="1">
    <location>
        <begin position="1195"/>
        <end position="1209"/>
    </location>
</feature>
<dbReference type="InterPro" id="IPR047679">
    <property type="entry name" value="BREX_BrxC"/>
</dbReference>
<dbReference type="AlphaFoldDB" id="A0A087E0N5"/>
<comment type="caution">
    <text evidence="5">The sequence shown here is derived from an EMBL/GenBank/DDBJ whole genome shotgun (WGS) entry which is preliminary data.</text>
</comment>
<dbReference type="NCBIfam" id="NF033441">
    <property type="entry name" value="BREX_BrxC"/>
    <property type="match status" value="1"/>
</dbReference>
<evidence type="ECO:0000256" key="1">
    <source>
        <dbReference type="SAM" id="MobiDB-lite"/>
    </source>
</evidence>